<reference evidence="1 2" key="1">
    <citation type="submission" date="2016-10" db="EMBL/GenBank/DDBJ databases">
        <title>Genome sequence of the basidiomycete white-rot fungus Trametes pubescens.</title>
        <authorList>
            <person name="Makela M.R."/>
            <person name="Granchi Z."/>
            <person name="Peng M."/>
            <person name="De Vries R.P."/>
            <person name="Grigoriev I."/>
            <person name="Riley R."/>
            <person name="Hilden K."/>
        </authorList>
    </citation>
    <scope>NUCLEOTIDE SEQUENCE [LARGE SCALE GENOMIC DNA]</scope>
    <source>
        <strain evidence="1 2">FBCC735</strain>
    </source>
</reference>
<organism evidence="1 2">
    <name type="scientific">Trametes pubescens</name>
    <name type="common">White-rot fungus</name>
    <dbReference type="NCBI Taxonomy" id="154538"/>
    <lineage>
        <taxon>Eukaryota</taxon>
        <taxon>Fungi</taxon>
        <taxon>Dikarya</taxon>
        <taxon>Basidiomycota</taxon>
        <taxon>Agaricomycotina</taxon>
        <taxon>Agaricomycetes</taxon>
        <taxon>Polyporales</taxon>
        <taxon>Polyporaceae</taxon>
        <taxon>Trametes</taxon>
    </lineage>
</organism>
<proteinExistence type="predicted"/>
<evidence type="ECO:0000313" key="1">
    <source>
        <dbReference type="EMBL" id="OJT04357.1"/>
    </source>
</evidence>
<dbReference type="EMBL" id="MNAD01001548">
    <property type="protein sequence ID" value="OJT04357.1"/>
    <property type="molecule type" value="Genomic_DNA"/>
</dbReference>
<dbReference type="SUPFAM" id="SSF55144">
    <property type="entry name" value="LigT-like"/>
    <property type="match status" value="1"/>
</dbReference>
<dbReference type="Gene3D" id="3.90.1140.10">
    <property type="entry name" value="Cyclic phosphodiesterase"/>
    <property type="match status" value="1"/>
</dbReference>
<dbReference type="InterPro" id="IPR012386">
    <property type="entry name" value="Cyclic-nucl_3Pdiesterase"/>
</dbReference>
<keyword evidence="2" id="KW-1185">Reference proteome</keyword>
<dbReference type="Pfam" id="PF07823">
    <property type="entry name" value="CPDase"/>
    <property type="match status" value="1"/>
</dbReference>
<comment type="caution">
    <text evidence="1">The sequence shown here is derived from an EMBL/GenBank/DDBJ whole genome shotgun (WGS) entry which is preliminary data.</text>
</comment>
<evidence type="ECO:0000313" key="2">
    <source>
        <dbReference type="Proteomes" id="UP000184267"/>
    </source>
</evidence>
<protein>
    <recommendedName>
        <fullName evidence="3">Cyclic phosphodiesterase</fullName>
    </recommendedName>
</protein>
<dbReference type="STRING" id="154538.A0A1M2V9Z5"/>
<gene>
    <name evidence="1" type="ORF">TRAPUB_4991</name>
</gene>
<evidence type="ECO:0008006" key="3">
    <source>
        <dbReference type="Google" id="ProtNLM"/>
    </source>
</evidence>
<sequence>MRARPSLAGPPRSPASFPAFHPHVTLASGPDANALRAAIPREQRAIHVRFASFEVGEKYFMSVYVAVRSAVGSPLENLREHLRAALGVEAVPPVAHLSLHYIDDADAEERARTAEALRSELWVMESREGEEQCIKLACVDPQAEGERELVILDGFDGEEIWIVKCEGPVAEWEVLEKIALTL</sequence>
<dbReference type="Proteomes" id="UP000184267">
    <property type="component" value="Unassembled WGS sequence"/>
</dbReference>
<dbReference type="GO" id="GO:0009187">
    <property type="term" value="P:cyclic nucleotide metabolic process"/>
    <property type="evidence" value="ECO:0007669"/>
    <property type="project" value="TreeGrafter"/>
</dbReference>
<dbReference type="OrthoDB" id="514292at2759"/>
<dbReference type="PANTHER" id="PTHR28141">
    <property type="entry name" value="2',3'-CYCLIC-NUCLEOTIDE 3'-PHOSPHODIESTERASE"/>
    <property type="match status" value="1"/>
</dbReference>
<dbReference type="OMA" id="PKYPHMS"/>
<name>A0A1M2V9Z5_TRAPU</name>
<dbReference type="AlphaFoldDB" id="A0A1M2V9Z5"/>
<accession>A0A1M2V9Z5</accession>
<dbReference type="PANTHER" id="PTHR28141:SF1">
    <property type="entry name" value="2',3'-CYCLIC-NUCLEOTIDE 3'-PHOSPHODIESTERASE"/>
    <property type="match status" value="1"/>
</dbReference>
<dbReference type="InterPro" id="IPR009097">
    <property type="entry name" value="Cyclic_Pdiesterase"/>
</dbReference>
<dbReference type="GO" id="GO:0004113">
    <property type="term" value="F:2',3'-cyclic-nucleotide 3'-phosphodiesterase activity"/>
    <property type="evidence" value="ECO:0007669"/>
    <property type="project" value="TreeGrafter"/>
</dbReference>